<evidence type="ECO:0000313" key="5">
    <source>
        <dbReference type="EMBL" id="TCS62777.1"/>
    </source>
</evidence>
<dbReference type="PROSITE" id="PS00502">
    <property type="entry name" value="POLYGALACTURONASE"/>
    <property type="match status" value="1"/>
</dbReference>
<proteinExistence type="inferred from homology"/>
<name>A0A4R3JB11_9RHOB</name>
<dbReference type="OrthoDB" id="9795222at2"/>
<evidence type="ECO:0000256" key="1">
    <source>
        <dbReference type="ARBA" id="ARBA00008834"/>
    </source>
</evidence>
<evidence type="ECO:0000256" key="3">
    <source>
        <dbReference type="ARBA" id="ARBA00023295"/>
    </source>
</evidence>
<dbReference type="PANTHER" id="PTHR31339:SF9">
    <property type="entry name" value="PLASMIN AND FIBRONECTIN-BINDING PROTEIN A"/>
    <property type="match status" value="1"/>
</dbReference>
<dbReference type="InterPro" id="IPR012334">
    <property type="entry name" value="Pectin_lyas_fold"/>
</dbReference>
<keyword evidence="6" id="KW-1185">Reference proteome</keyword>
<dbReference type="AlphaFoldDB" id="A0A4R3JB11"/>
<dbReference type="GO" id="GO:0005975">
    <property type="term" value="P:carbohydrate metabolic process"/>
    <property type="evidence" value="ECO:0007669"/>
    <property type="project" value="InterPro"/>
</dbReference>
<sequence length="503" mass="53519">MSTPRVLCLTSRTAAILLPADGAYFALAAPLAWTLEDAGGGLVMSGTTDIVALFLDDLTPDSRYILRTPIGEVEFLTRPCAGLIDARDFGVSPEHPNNAAMLAQAIAAVPTGGTLRITAGRYLSGPVFLKPEMTLLLDSGAELAAISDRADWPQLPAHDETGRVIGTWEGLPERSFAALLTAIDCHGLALTGCGIIDGGGDRGDWWDWPKETREGARRPRTVQIAHSSGVSLSGLNIRNSPSWTVHPYRCRDVTVACIRIDNPPDSPNTDGLNPESCTDVAITGVDFSVGDDCIAIKAGKRGPGDNTHLAPSRNIAITHCRMQRGHGAVVLGSEMSGDIRDITVAHCTFDSTDRGLRLKTRRGRGGMIADVRCHDIVMTDVPTPFAANAFYHCDPDGHAPWVQSRAPRPVDATTPEIKGIELRDVTAHRVSLAAIALLGLPEAPITDVSIRNFAVSFDPAAQPGLPLMADGMEPVRHADLIAINAEVDGQATRIAEPEADVPC</sequence>
<protein>
    <submittedName>
        <fullName evidence="5">Glycosyl hydrolase family 28</fullName>
    </submittedName>
</protein>
<dbReference type="Proteomes" id="UP000295696">
    <property type="component" value="Unassembled WGS sequence"/>
</dbReference>
<dbReference type="InterPro" id="IPR011050">
    <property type="entry name" value="Pectin_lyase_fold/virulence"/>
</dbReference>
<dbReference type="InterPro" id="IPR051801">
    <property type="entry name" value="GH28_Enzymes"/>
</dbReference>
<dbReference type="GO" id="GO:0004650">
    <property type="term" value="F:polygalacturonase activity"/>
    <property type="evidence" value="ECO:0007669"/>
    <property type="project" value="InterPro"/>
</dbReference>
<evidence type="ECO:0000313" key="6">
    <source>
        <dbReference type="Proteomes" id="UP000295696"/>
    </source>
</evidence>
<dbReference type="SUPFAM" id="SSF51126">
    <property type="entry name" value="Pectin lyase-like"/>
    <property type="match status" value="1"/>
</dbReference>
<accession>A0A4R3JB11</accession>
<dbReference type="RefSeq" id="WP_132245374.1">
    <property type="nucleotide sequence ID" value="NZ_SLZU01000008.1"/>
</dbReference>
<dbReference type="Gene3D" id="2.160.20.10">
    <property type="entry name" value="Single-stranded right-handed beta-helix, Pectin lyase-like"/>
    <property type="match status" value="1"/>
</dbReference>
<dbReference type="InterPro" id="IPR006626">
    <property type="entry name" value="PbH1"/>
</dbReference>
<evidence type="ECO:0000256" key="2">
    <source>
        <dbReference type="ARBA" id="ARBA00022801"/>
    </source>
</evidence>
<gene>
    <name evidence="5" type="ORF">EDD52_10871</name>
</gene>
<comment type="caution">
    <text evidence="5">The sequence shown here is derived from an EMBL/GenBank/DDBJ whole genome shotgun (WGS) entry which is preliminary data.</text>
</comment>
<dbReference type="PANTHER" id="PTHR31339">
    <property type="entry name" value="PECTIN LYASE-RELATED"/>
    <property type="match status" value="1"/>
</dbReference>
<keyword evidence="2 4" id="KW-0378">Hydrolase</keyword>
<dbReference type="InterPro" id="IPR000743">
    <property type="entry name" value="Glyco_hydro_28"/>
</dbReference>
<dbReference type="Pfam" id="PF00295">
    <property type="entry name" value="Glyco_hydro_28"/>
    <property type="match status" value="1"/>
</dbReference>
<organism evidence="5 6">
    <name type="scientific">Primorskyibacter sedentarius</name>
    <dbReference type="NCBI Taxonomy" id="745311"/>
    <lineage>
        <taxon>Bacteria</taxon>
        <taxon>Pseudomonadati</taxon>
        <taxon>Pseudomonadota</taxon>
        <taxon>Alphaproteobacteria</taxon>
        <taxon>Rhodobacterales</taxon>
        <taxon>Roseobacteraceae</taxon>
        <taxon>Primorskyibacter</taxon>
    </lineage>
</organism>
<comment type="similarity">
    <text evidence="1 4">Belongs to the glycosyl hydrolase 28 family.</text>
</comment>
<dbReference type="EMBL" id="SLZU01000008">
    <property type="protein sequence ID" value="TCS62777.1"/>
    <property type="molecule type" value="Genomic_DNA"/>
</dbReference>
<keyword evidence="3 4" id="KW-0326">Glycosidase</keyword>
<dbReference type="SMART" id="SM00710">
    <property type="entry name" value="PbH1"/>
    <property type="match status" value="5"/>
</dbReference>
<evidence type="ECO:0000256" key="4">
    <source>
        <dbReference type="RuleBase" id="RU361169"/>
    </source>
</evidence>
<reference evidence="5 6" key="1">
    <citation type="submission" date="2019-03" db="EMBL/GenBank/DDBJ databases">
        <title>Genomic Encyclopedia of Type Strains, Phase IV (KMG-IV): sequencing the most valuable type-strain genomes for metagenomic binning, comparative biology and taxonomic classification.</title>
        <authorList>
            <person name="Goeker M."/>
        </authorList>
    </citation>
    <scope>NUCLEOTIDE SEQUENCE [LARGE SCALE GENOMIC DNA]</scope>
    <source>
        <strain evidence="5 6">DSM 104836</strain>
    </source>
</reference>